<keyword evidence="2" id="KW-1185">Reference proteome</keyword>
<reference evidence="1" key="1">
    <citation type="submission" date="2022-03" db="EMBL/GenBank/DDBJ databases">
        <authorList>
            <person name="Martin C."/>
        </authorList>
    </citation>
    <scope>NUCLEOTIDE SEQUENCE</scope>
</reference>
<evidence type="ECO:0000313" key="2">
    <source>
        <dbReference type="Proteomes" id="UP000749559"/>
    </source>
</evidence>
<dbReference type="OrthoDB" id="6130724at2759"/>
<dbReference type="Proteomes" id="UP000749559">
    <property type="component" value="Unassembled WGS sequence"/>
</dbReference>
<comment type="caution">
    <text evidence="1">The sequence shown here is derived from an EMBL/GenBank/DDBJ whole genome shotgun (WGS) entry which is preliminary data.</text>
</comment>
<accession>A0A8J1U174</accession>
<feature type="non-terminal residue" evidence="1">
    <location>
        <position position="217"/>
    </location>
</feature>
<evidence type="ECO:0000313" key="1">
    <source>
        <dbReference type="EMBL" id="CAH1791955.1"/>
    </source>
</evidence>
<name>A0A8J1U174_OWEFU</name>
<protein>
    <submittedName>
        <fullName evidence="1">Uncharacterized protein</fullName>
    </submittedName>
</protein>
<dbReference type="EMBL" id="CAIIXF020000008">
    <property type="protein sequence ID" value="CAH1791955.1"/>
    <property type="molecule type" value="Genomic_DNA"/>
</dbReference>
<sequence>ENPYQFNKTYHQTRWLIFLQICGGFLLCYSPIVLHVFDERPENETKAIKLDKLIDNKHGNYEEIKGETTNNEQAKADEHILYLGDEPPITVLSTLKWCYRKFSTAQSLFIARLSKVFLLIVLAPIFIYIQMAVFFKYKYRAVSGRIEQDIPVGFNAIPFGFQASSRNWKYFLGGPYVIYSLFFIMAGTIICIPNNIAAILCAGLGDANGSKLLQCLD</sequence>
<organism evidence="1 2">
    <name type="scientific">Owenia fusiformis</name>
    <name type="common">Polychaete worm</name>
    <dbReference type="NCBI Taxonomy" id="6347"/>
    <lineage>
        <taxon>Eukaryota</taxon>
        <taxon>Metazoa</taxon>
        <taxon>Spiralia</taxon>
        <taxon>Lophotrochozoa</taxon>
        <taxon>Annelida</taxon>
        <taxon>Polychaeta</taxon>
        <taxon>Sedentaria</taxon>
        <taxon>Canalipalpata</taxon>
        <taxon>Sabellida</taxon>
        <taxon>Oweniida</taxon>
        <taxon>Oweniidae</taxon>
        <taxon>Owenia</taxon>
    </lineage>
</organism>
<proteinExistence type="predicted"/>
<dbReference type="AlphaFoldDB" id="A0A8J1U174"/>
<gene>
    <name evidence="1" type="ORF">OFUS_LOCUS16986</name>
</gene>
<feature type="non-terminal residue" evidence="1">
    <location>
        <position position="1"/>
    </location>
</feature>